<comment type="subunit">
    <text evidence="9">The complex comprises the extracytoplasmic solute receptor protein and the two transmembrane proteins.</text>
</comment>
<organism evidence="11 12">
    <name type="scientific">Vibrio splendidus</name>
    <dbReference type="NCBI Taxonomy" id="29497"/>
    <lineage>
        <taxon>Bacteria</taxon>
        <taxon>Pseudomonadati</taxon>
        <taxon>Pseudomonadota</taxon>
        <taxon>Gammaproteobacteria</taxon>
        <taxon>Vibrionales</taxon>
        <taxon>Vibrionaceae</taxon>
        <taxon>Vibrio</taxon>
    </lineage>
</organism>
<dbReference type="PANTHER" id="PTHR35011">
    <property type="entry name" value="2,3-DIKETO-L-GULONATE TRAP TRANSPORTER SMALL PERMEASE PROTEIN YIAM"/>
    <property type="match status" value="1"/>
</dbReference>
<keyword evidence="2 9" id="KW-0813">Transport</keyword>
<dbReference type="Pfam" id="PF04290">
    <property type="entry name" value="DctQ"/>
    <property type="match status" value="1"/>
</dbReference>
<comment type="subcellular location">
    <subcellularLocation>
        <location evidence="1 9">Cell inner membrane</location>
        <topology evidence="1 9">Multi-pass membrane protein</topology>
    </subcellularLocation>
</comment>
<dbReference type="InterPro" id="IPR055348">
    <property type="entry name" value="DctQ"/>
</dbReference>
<feature type="transmembrane region" description="Helical" evidence="9">
    <location>
        <begin position="93"/>
        <end position="112"/>
    </location>
</feature>
<keyword evidence="4 9" id="KW-0997">Cell inner membrane</keyword>
<reference evidence="12" key="1">
    <citation type="submission" date="2016-07" db="EMBL/GenBank/DDBJ databases">
        <title>Nontailed viruses are major unrecognized killers of bacteria in the ocean.</title>
        <authorList>
            <person name="Kauffman K."/>
            <person name="Hussain F."/>
            <person name="Yang J."/>
            <person name="Arevalo P."/>
            <person name="Brown J."/>
            <person name="Cutler M."/>
            <person name="Kelly L."/>
            <person name="Polz M.F."/>
        </authorList>
    </citation>
    <scope>NUCLEOTIDE SEQUENCE [LARGE SCALE GENOMIC DNA]</scope>
    <source>
        <strain evidence="12">10N.261.55.E11</strain>
    </source>
</reference>
<evidence type="ECO:0000256" key="1">
    <source>
        <dbReference type="ARBA" id="ARBA00004429"/>
    </source>
</evidence>
<evidence type="ECO:0000256" key="7">
    <source>
        <dbReference type="ARBA" id="ARBA00023136"/>
    </source>
</evidence>
<feature type="transmembrane region" description="Helical" evidence="9">
    <location>
        <begin position="15"/>
        <end position="41"/>
    </location>
</feature>
<evidence type="ECO:0000256" key="4">
    <source>
        <dbReference type="ARBA" id="ARBA00022519"/>
    </source>
</evidence>
<feature type="transmembrane region" description="Helical" evidence="9">
    <location>
        <begin position="132"/>
        <end position="154"/>
    </location>
</feature>
<evidence type="ECO:0000256" key="6">
    <source>
        <dbReference type="ARBA" id="ARBA00022989"/>
    </source>
</evidence>
<dbReference type="EMBL" id="MCWU01000085">
    <property type="protein sequence ID" value="PMJ61093.1"/>
    <property type="molecule type" value="Genomic_DNA"/>
</dbReference>
<evidence type="ECO:0000256" key="3">
    <source>
        <dbReference type="ARBA" id="ARBA00022475"/>
    </source>
</evidence>
<dbReference type="InterPro" id="IPR007387">
    <property type="entry name" value="TRAP_DctQ"/>
</dbReference>
<evidence type="ECO:0000313" key="12">
    <source>
        <dbReference type="Proteomes" id="UP000235330"/>
    </source>
</evidence>
<dbReference type="GO" id="GO:0022857">
    <property type="term" value="F:transmembrane transporter activity"/>
    <property type="evidence" value="ECO:0007669"/>
    <property type="project" value="UniProtKB-UniRule"/>
</dbReference>
<keyword evidence="5 9" id="KW-0812">Transmembrane</keyword>
<evidence type="ECO:0000256" key="9">
    <source>
        <dbReference type="RuleBase" id="RU369079"/>
    </source>
</evidence>
<comment type="similarity">
    <text evidence="8 9">Belongs to the TRAP transporter small permease family.</text>
</comment>
<dbReference type="GO" id="GO:0005886">
    <property type="term" value="C:plasma membrane"/>
    <property type="evidence" value="ECO:0007669"/>
    <property type="project" value="UniProtKB-SubCell"/>
</dbReference>
<evidence type="ECO:0000313" key="11">
    <source>
        <dbReference type="EMBL" id="PMJ61093.1"/>
    </source>
</evidence>
<sequence length="177" mass="19600">MEGKFRKALDISTNVLLYCGGVIVIVQAFWITYGVFMRYVIGSPDGMVTEATALMLVPLAFVGLSYALKADAFPKVTIFIDQLSKGKRDYLEIANNSLMMVISVFFALAAFKGLSKSYVSLAASEILLWPKYYFWAGVFVSLLNLSLVSILKLYDSIMHKLESIRGTTSVPQVKLGE</sequence>
<dbReference type="RefSeq" id="WP_065105462.1">
    <property type="nucleotide sequence ID" value="NZ_CAWNSM010000085.1"/>
</dbReference>
<evidence type="ECO:0000259" key="10">
    <source>
        <dbReference type="Pfam" id="PF04290"/>
    </source>
</evidence>
<dbReference type="AlphaFoldDB" id="A0A2N7F600"/>
<accession>A0A2N7F600</accession>
<keyword evidence="6 9" id="KW-1133">Transmembrane helix</keyword>
<proteinExistence type="inferred from homology"/>
<keyword evidence="3" id="KW-1003">Cell membrane</keyword>
<keyword evidence="7 9" id="KW-0472">Membrane</keyword>
<comment type="function">
    <text evidence="9">Part of the tripartite ATP-independent periplasmic (TRAP) transport system.</text>
</comment>
<gene>
    <name evidence="11" type="ORF">BCU17_08050</name>
</gene>
<evidence type="ECO:0000256" key="5">
    <source>
        <dbReference type="ARBA" id="ARBA00022692"/>
    </source>
</evidence>
<comment type="caution">
    <text evidence="11">The sequence shown here is derived from an EMBL/GenBank/DDBJ whole genome shotgun (WGS) entry which is preliminary data.</text>
</comment>
<evidence type="ECO:0000256" key="2">
    <source>
        <dbReference type="ARBA" id="ARBA00022448"/>
    </source>
</evidence>
<feature type="domain" description="Tripartite ATP-independent periplasmic transporters DctQ component" evidence="10">
    <location>
        <begin position="31"/>
        <end position="154"/>
    </location>
</feature>
<dbReference type="Proteomes" id="UP000235330">
    <property type="component" value="Unassembled WGS sequence"/>
</dbReference>
<protein>
    <recommendedName>
        <fullName evidence="9">TRAP transporter small permease protein</fullName>
    </recommendedName>
</protein>
<evidence type="ECO:0000256" key="8">
    <source>
        <dbReference type="ARBA" id="ARBA00038436"/>
    </source>
</evidence>
<name>A0A2N7F600_VIBSP</name>
<feature type="transmembrane region" description="Helical" evidence="9">
    <location>
        <begin position="53"/>
        <end position="72"/>
    </location>
</feature>